<sequence>MDPDSPDVSNDDGDTDSRSNKAVKREDGKGGGSGSGDGKGEKKGGINRVNRACNNCRRMKMRCVGAEDPPCKRCKNGGLECVMEKPGRSTVGGEAHIGEDRIRSLESQVSSIQNTLVDLVTTLKAGMSSSASNTSGHTPHGHTTGTPEYTSAASSMPHPHAGINNLIGSPTINAFGMDPHNPQSRGLARPSLYTGPQTSSFLAHQITQTYPPHGNAGMPPPHGGQGPRRPMIMDEQSRRQSMPANLQSYLSPWPPGHRTDGLEHQRETQHMSLPPSRAGSVGPEDILGPEEIINPLGQMSNMAGLVEAAVERAREEQAKASSQNGASPTKRSGSELEKSTVDESVKPSKKARFTSPQPPATGQVVYENQNLPPRAIVPGHKPQPMKPHIHNFPDAVTEGFVSETEGRELMNVFYSGSSNFIPCFDPNNDTWDSLRVRSPFAITSIIFVGARVRDGGGPQSDVQRLCRQHAERVATHSLFHPVGQRIEAVQSMILLAAFRDNGWLPGGHAVRMAVDMGINRSFLVLLRTGMGKGKSKEELEEERSLVVQSRVWLCLYLMEHQMAYGTGRPAIIREDETIHQCRRLLEHPMSITSDARLVSTVELTALRSPLHIELTTAPDLPIAENTLKRLKQANADFDAWERYWDRILSDRFSKGKGDFYRESLIIQRQYAELFVNSQLLRGIRDPADIVNMPEEKRTLAIRAMRNAQKCLEICLRGENYRNGLRYAVHYTHVCAAFAASFLIRIARLFPGELNLKKTAKDVEELALVLSSIPAGRYARSLRLILRKARRQKLIPAASRMPSPNKGPSALPSIPGTAPASAPPSGPTISQTSSTSGVDPMVAFSPSQLVNAAFYPTPSPAPIAGPGSAPATTGPGSVPPLNHVSPSTAMLLNATQHIMNDSPSSAEFFEFDSLFAQETMERAGIQLGEDNQLPLFLDGQSLGSSVNTMDMAPYVGLEQFFLPQDIDNRLTLTGPNGFGGAAGPGGGGGGDGLNGTNGSVSGSGSAGPSGGADGGYGLGDGHGSWW</sequence>
<keyword evidence="5" id="KW-0804">Transcription</keyword>
<reference evidence="10" key="2">
    <citation type="submission" date="2013-12" db="EMBL/GenBank/DDBJ databases">
        <title>Evolution of pathogenesis and genome organization in the Tremellales.</title>
        <authorList>
            <person name="Cuomo C."/>
            <person name="Litvintseva A."/>
            <person name="Heitman J."/>
            <person name="Chen Y."/>
            <person name="Sun S."/>
            <person name="Springer D."/>
            <person name="Dromer F."/>
            <person name="Young S."/>
            <person name="Zeng Q."/>
            <person name="Chapman S."/>
            <person name="Gujja S."/>
            <person name="Saif S."/>
            <person name="Birren B."/>
        </authorList>
    </citation>
    <scope>NUCLEOTIDE SEQUENCE [LARGE SCALE GENOMIC DNA]</scope>
    <source>
        <strain evidence="10">BCC8398</strain>
    </source>
</reference>
<feature type="region of interest" description="Disordered" evidence="7">
    <location>
        <begin position="313"/>
        <end position="364"/>
    </location>
</feature>
<feature type="region of interest" description="Disordered" evidence="7">
    <location>
        <begin position="976"/>
        <end position="1025"/>
    </location>
</feature>
<dbReference type="EMBL" id="KI669495">
    <property type="protein sequence ID" value="OCF36645.1"/>
    <property type="molecule type" value="Genomic_DNA"/>
</dbReference>
<evidence type="ECO:0000313" key="9">
    <source>
        <dbReference type="EMBL" id="OCF36645.1"/>
    </source>
</evidence>
<dbReference type="InterPro" id="IPR036864">
    <property type="entry name" value="Zn2-C6_fun-type_DNA-bd_sf"/>
</dbReference>
<dbReference type="GO" id="GO:0006351">
    <property type="term" value="P:DNA-templated transcription"/>
    <property type="evidence" value="ECO:0007669"/>
    <property type="project" value="InterPro"/>
</dbReference>
<proteinExistence type="predicted"/>
<reference evidence="9 10" key="1">
    <citation type="submission" date="2013-07" db="EMBL/GenBank/DDBJ databases">
        <title>The Genome Sequence of Cryptococcus heveanensis BCC8398.</title>
        <authorList>
            <consortium name="The Broad Institute Genome Sequencing Platform"/>
            <person name="Cuomo C."/>
            <person name="Litvintseva A."/>
            <person name="Chen Y."/>
            <person name="Heitman J."/>
            <person name="Sun S."/>
            <person name="Springer D."/>
            <person name="Dromer F."/>
            <person name="Young S.K."/>
            <person name="Zeng Q."/>
            <person name="Gargeya S."/>
            <person name="Fitzgerald M."/>
            <person name="Abouelleil A."/>
            <person name="Alvarado L."/>
            <person name="Berlin A.M."/>
            <person name="Chapman S.B."/>
            <person name="Dewar J."/>
            <person name="Goldberg J."/>
            <person name="Griggs A."/>
            <person name="Gujja S."/>
            <person name="Hansen M."/>
            <person name="Howarth C."/>
            <person name="Imamovic A."/>
            <person name="Larimer J."/>
            <person name="McCowan C."/>
            <person name="Murphy C."/>
            <person name="Pearson M."/>
            <person name="Priest M."/>
            <person name="Roberts A."/>
            <person name="Saif S."/>
            <person name="Shea T."/>
            <person name="Sykes S."/>
            <person name="Wortman J."/>
            <person name="Nusbaum C."/>
            <person name="Birren B."/>
        </authorList>
    </citation>
    <scope>NUCLEOTIDE SEQUENCE [LARGE SCALE GENOMIC DNA]</scope>
    <source>
        <strain evidence="9 10">BCC8398</strain>
    </source>
</reference>
<evidence type="ECO:0000256" key="4">
    <source>
        <dbReference type="ARBA" id="ARBA00023125"/>
    </source>
</evidence>
<keyword evidence="6" id="KW-0539">Nucleus</keyword>
<accession>A0A1B9H053</accession>
<feature type="region of interest" description="Disordered" evidence="7">
    <location>
        <begin position="1"/>
        <end position="47"/>
    </location>
</feature>
<dbReference type="InterPro" id="IPR007219">
    <property type="entry name" value="XnlR_reg_dom"/>
</dbReference>
<evidence type="ECO:0000256" key="3">
    <source>
        <dbReference type="ARBA" id="ARBA00023015"/>
    </source>
</evidence>
<feature type="region of interest" description="Disordered" evidence="7">
    <location>
        <begin position="794"/>
        <end position="839"/>
    </location>
</feature>
<feature type="region of interest" description="Disordered" evidence="7">
    <location>
        <begin position="127"/>
        <end position="160"/>
    </location>
</feature>
<dbReference type="SUPFAM" id="SSF57701">
    <property type="entry name" value="Zn2/Cys6 DNA-binding domain"/>
    <property type="match status" value="1"/>
</dbReference>
<dbReference type="CDD" id="cd00067">
    <property type="entry name" value="GAL4"/>
    <property type="match status" value="1"/>
</dbReference>
<dbReference type="GO" id="GO:0005634">
    <property type="term" value="C:nucleus"/>
    <property type="evidence" value="ECO:0007669"/>
    <property type="project" value="UniProtKB-SubCell"/>
</dbReference>
<dbReference type="GO" id="GO:0008270">
    <property type="term" value="F:zinc ion binding"/>
    <property type="evidence" value="ECO:0007669"/>
    <property type="project" value="InterPro"/>
</dbReference>
<dbReference type="PROSITE" id="PS00463">
    <property type="entry name" value="ZN2_CY6_FUNGAL_1"/>
    <property type="match status" value="1"/>
</dbReference>
<dbReference type="PANTHER" id="PTHR31845">
    <property type="entry name" value="FINGER DOMAIN PROTEIN, PUTATIVE-RELATED"/>
    <property type="match status" value="1"/>
</dbReference>
<feature type="compositionally biased region" description="Polar residues" evidence="7">
    <location>
        <begin position="319"/>
        <end position="331"/>
    </location>
</feature>
<feature type="compositionally biased region" description="Polar residues" evidence="7">
    <location>
        <begin position="239"/>
        <end position="250"/>
    </location>
</feature>
<dbReference type="AlphaFoldDB" id="A0A1B9H053"/>
<keyword evidence="10" id="KW-1185">Reference proteome</keyword>
<evidence type="ECO:0000259" key="8">
    <source>
        <dbReference type="PROSITE" id="PS50048"/>
    </source>
</evidence>
<feature type="compositionally biased region" description="Gly residues" evidence="7">
    <location>
        <begin position="976"/>
        <end position="994"/>
    </location>
</feature>
<dbReference type="SMART" id="SM00906">
    <property type="entry name" value="Fungal_trans"/>
    <property type="match status" value="1"/>
</dbReference>
<evidence type="ECO:0000256" key="1">
    <source>
        <dbReference type="ARBA" id="ARBA00004123"/>
    </source>
</evidence>
<keyword evidence="4" id="KW-0238">DNA-binding</keyword>
<dbReference type="InterPro" id="IPR001138">
    <property type="entry name" value="Zn2Cys6_DnaBD"/>
</dbReference>
<name>A0A1B9H053_9TREE</name>
<dbReference type="OrthoDB" id="4454541at2759"/>
<comment type="subcellular location">
    <subcellularLocation>
        <location evidence="1">Nucleus</location>
    </subcellularLocation>
</comment>
<feature type="compositionally biased region" description="Low complexity" evidence="7">
    <location>
        <begin position="136"/>
        <end position="147"/>
    </location>
</feature>
<feature type="compositionally biased region" description="Basic and acidic residues" evidence="7">
    <location>
        <begin position="332"/>
        <end position="346"/>
    </location>
</feature>
<dbReference type="PANTHER" id="PTHR31845:SF17">
    <property type="entry name" value="ZN(II)2CYS6 TRANSCRIPTION FACTOR (EUROFUNG)"/>
    <property type="match status" value="1"/>
</dbReference>
<dbReference type="GO" id="GO:0000981">
    <property type="term" value="F:DNA-binding transcription factor activity, RNA polymerase II-specific"/>
    <property type="evidence" value="ECO:0007669"/>
    <property type="project" value="InterPro"/>
</dbReference>
<evidence type="ECO:0000256" key="6">
    <source>
        <dbReference type="ARBA" id="ARBA00023242"/>
    </source>
</evidence>
<dbReference type="InterPro" id="IPR051089">
    <property type="entry name" value="prtT"/>
</dbReference>
<keyword evidence="3" id="KW-0805">Transcription regulation</keyword>
<dbReference type="Pfam" id="PF04082">
    <property type="entry name" value="Fungal_trans"/>
    <property type="match status" value="1"/>
</dbReference>
<feature type="compositionally biased region" description="Gly residues" evidence="7">
    <location>
        <begin position="1003"/>
        <end position="1025"/>
    </location>
</feature>
<dbReference type="Pfam" id="PF00172">
    <property type="entry name" value="Zn_clus"/>
    <property type="match status" value="1"/>
</dbReference>
<dbReference type="Proteomes" id="UP000092666">
    <property type="component" value="Unassembled WGS sequence"/>
</dbReference>
<dbReference type="GO" id="GO:0000976">
    <property type="term" value="F:transcription cis-regulatory region binding"/>
    <property type="evidence" value="ECO:0007669"/>
    <property type="project" value="TreeGrafter"/>
</dbReference>
<evidence type="ECO:0000313" key="10">
    <source>
        <dbReference type="Proteomes" id="UP000092666"/>
    </source>
</evidence>
<dbReference type="CDD" id="cd12148">
    <property type="entry name" value="fungal_TF_MHR"/>
    <property type="match status" value="1"/>
</dbReference>
<organism evidence="9 10">
    <name type="scientific">Kwoniella heveanensis BCC8398</name>
    <dbReference type="NCBI Taxonomy" id="1296120"/>
    <lineage>
        <taxon>Eukaryota</taxon>
        <taxon>Fungi</taxon>
        <taxon>Dikarya</taxon>
        <taxon>Basidiomycota</taxon>
        <taxon>Agaricomycotina</taxon>
        <taxon>Tremellomycetes</taxon>
        <taxon>Tremellales</taxon>
        <taxon>Cryptococcaceae</taxon>
        <taxon>Kwoniella</taxon>
    </lineage>
</organism>
<feature type="region of interest" description="Disordered" evidence="7">
    <location>
        <begin position="208"/>
        <end position="291"/>
    </location>
</feature>
<dbReference type="STRING" id="1296120.A0A1B9H053"/>
<evidence type="ECO:0000256" key="2">
    <source>
        <dbReference type="ARBA" id="ARBA00022723"/>
    </source>
</evidence>
<protein>
    <recommendedName>
        <fullName evidence="8">Zn(2)-C6 fungal-type domain-containing protein</fullName>
    </recommendedName>
</protein>
<feature type="domain" description="Zn(2)-C6 fungal-type" evidence="8">
    <location>
        <begin position="52"/>
        <end position="83"/>
    </location>
</feature>
<feature type="compositionally biased region" description="Basic and acidic residues" evidence="7">
    <location>
        <begin position="257"/>
        <end position="269"/>
    </location>
</feature>
<evidence type="ECO:0000256" key="7">
    <source>
        <dbReference type="SAM" id="MobiDB-lite"/>
    </source>
</evidence>
<feature type="compositionally biased region" description="Basic and acidic residues" evidence="7">
    <location>
        <begin position="15"/>
        <end position="29"/>
    </location>
</feature>
<keyword evidence="2" id="KW-0479">Metal-binding</keyword>
<dbReference type="Gene3D" id="4.10.240.10">
    <property type="entry name" value="Zn(2)-C6 fungal-type DNA-binding domain"/>
    <property type="match status" value="1"/>
</dbReference>
<dbReference type="SMART" id="SM00066">
    <property type="entry name" value="GAL4"/>
    <property type="match status" value="1"/>
</dbReference>
<dbReference type="PROSITE" id="PS50048">
    <property type="entry name" value="ZN2_CY6_FUNGAL_2"/>
    <property type="match status" value="1"/>
</dbReference>
<feature type="compositionally biased region" description="Acidic residues" evidence="7">
    <location>
        <begin position="1"/>
        <end position="14"/>
    </location>
</feature>
<evidence type="ECO:0000256" key="5">
    <source>
        <dbReference type="ARBA" id="ARBA00023163"/>
    </source>
</evidence>
<gene>
    <name evidence="9" type="ORF">I316_01898</name>
</gene>